<dbReference type="KEGG" id="chiz:HQ393_12155"/>
<evidence type="ECO:0000313" key="5">
    <source>
        <dbReference type="Proteomes" id="UP000509597"/>
    </source>
</evidence>
<protein>
    <submittedName>
        <fullName evidence="4">Site-specific integrase</fullName>
    </submittedName>
</protein>
<dbReference type="AlphaFoldDB" id="A0A7H9BKB2"/>
<dbReference type="InterPro" id="IPR002104">
    <property type="entry name" value="Integrase_catalytic"/>
</dbReference>
<dbReference type="RefSeq" id="WP_179355431.1">
    <property type="nucleotide sequence ID" value="NZ_CP058627.1"/>
</dbReference>
<evidence type="ECO:0000313" key="4">
    <source>
        <dbReference type="EMBL" id="QLG88929.1"/>
    </source>
</evidence>
<gene>
    <name evidence="4" type="ORF">HQ393_12155</name>
</gene>
<dbReference type="Pfam" id="PF00589">
    <property type="entry name" value="Phage_integrase"/>
    <property type="match status" value="1"/>
</dbReference>
<accession>A0A7H9BKB2</accession>
<keyword evidence="5" id="KW-1185">Reference proteome</keyword>
<dbReference type="InterPro" id="IPR013762">
    <property type="entry name" value="Integrase-like_cat_sf"/>
</dbReference>
<dbReference type="Proteomes" id="UP000509597">
    <property type="component" value="Chromosome"/>
</dbReference>
<dbReference type="PANTHER" id="PTHR30349:SF94">
    <property type="entry name" value="INTEGRASE_RECOMBINASE HI_1414-RELATED"/>
    <property type="match status" value="1"/>
</dbReference>
<dbReference type="PROSITE" id="PS51898">
    <property type="entry name" value="TYR_RECOMBINASE"/>
    <property type="match status" value="1"/>
</dbReference>
<dbReference type="SUPFAM" id="SSF56349">
    <property type="entry name" value="DNA breaking-rejoining enzymes"/>
    <property type="match status" value="1"/>
</dbReference>
<dbReference type="InterPro" id="IPR050090">
    <property type="entry name" value="Tyrosine_recombinase_XerCD"/>
</dbReference>
<keyword evidence="1" id="KW-0229">DNA integration</keyword>
<dbReference type="InterPro" id="IPR011010">
    <property type="entry name" value="DNA_brk_join_enz"/>
</dbReference>
<dbReference type="CDD" id="cd00796">
    <property type="entry name" value="INT_Rci_Hp1_C"/>
    <property type="match status" value="1"/>
</dbReference>
<evidence type="ECO:0000256" key="1">
    <source>
        <dbReference type="ARBA" id="ARBA00022908"/>
    </source>
</evidence>
<feature type="domain" description="Tyr recombinase" evidence="3">
    <location>
        <begin position="160"/>
        <end position="332"/>
    </location>
</feature>
<reference evidence="4 5" key="1">
    <citation type="submission" date="2020-07" db="EMBL/GenBank/DDBJ databases">
        <title>Complete genome sequence of Chitinibacter sp. 2T18.</title>
        <authorList>
            <person name="Bae J.-W."/>
            <person name="Choi J.-W."/>
        </authorList>
    </citation>
    <scope>NUCLEOTIDE SEQUENCE [LARGE SCALE GENOMIC DNA]</scope>
    <source>
        <strain evidence="4 5">2T18</strain>
    </source>
</reference>
<dbReference type="GO" id="GO:0003677">
    <property type="term" value="F:DNA binding"/>
    <property type="evidence" value="ECO:0007669"/>
    <property type="project" value="InterPro"/>
</dbReference>
<organism evidence="4 5">
    <name type="scientific">Chitinibacter bivalviorum</name>
    <dbReference type="NCBI Taxonomy" id="2739434"/>
    <lineage>
        <taxon>Bacteria</taxon>
        <taxon>Pseudomonadati</taxon>
        <taxon>Pseudomonadota</taxon>
        <taxon>Betaproteobacteria</taxon>
        <taxon>Neisseriales</taxon>
        <taxon>Chitinibacteraceae</taxon>
        <taxon>Chitinibacter</taxon>
    </lineage>
</organism>
<name>A0A7H9BKB2_9NEIS</name>
<dbReference type="PANTHER" id="PTHR30349">
    <property type="entry name" value="PHAGE INTEGRASE-RELATED"/>
    <property type="match status" value="1"/>
</dbReference>
<evidence type="ECO:0000259" key="3">
    <source>
        <dbReference type="PROSITE" id="PS51898"/>
    </source>
</evidence>
<proteinExistence type="predicted"/>
<keyword evidence="2" id="KW-0233">DNA recombination</keyword>
<evidence type="ECO:0000256" key="2">
    <source>
        <dbReference type="ARBA" id="ARBA00023172"/>
    </source>
</evidence>
<dbReference type="Gene3D" id="1.10.443.10">
    <property type="entry name" value="Intergrase catalytic core"/>
    <property type="match status" value="1"/>
</dbReference>
<sequence length="332" mass="37139">MATIQKRGPYQYQVIVRRVGYPSQTATFETRAEAEGWASVVESEMIRGIFVDRREAETTTLGQALTRYGKEISPSKKSAANELLMIARLQKHPLALRGLASLRNVDFARYRDERLAEVGANTVRLELALFSHLFNCAKTEWSIPVQNPIEGIRKPKLPEGRDRRLVGDEEDRLIAAAKLCVSGNRGLVVAIRLAIETGMRAGEIASLKWHQVDFDAEIIRLGVTKNGCKRVVPLTKAAEEILWSLPEPASLNERVNSFHDTRGLSKAFRLACKKANISGLCFHDLRHEAASRLAPKMEAPTLAKVMGWKTLQMSMRYYNPTHAELVAAVRAH</sequence>
<dbReference type="EMBL" id="CP058627">
    <property type="protein sequence ID" value="QLG88929.1"/>
    <property type="molecule type" value="Genomic_DNA"/>
</dbReference>
<dbReference type="GO" id="GO:0006310">
    <property type="term" value="P:DNA recombination"/>
    <property type="evidence" value="ECO:0007669"/>
    <property type="project" value="UniProtKB-KW"/>
</dbReference>
<dbReference type="GO" id="GO:0015074">
    <property type="term" value="P:DNA integration"/>
    <property type="evidence" value="ECO:0007669"/>
    <property type="project" value="UniProtKB-KW"/>
</dbReference>